<evidence type="ECO:0000256" key="9">
    <source>
        <dbReference type="ARBA" id="ARBA00026112"/>
    </source>
</evidence>
<dbReference type="Pfam" id="PF00106">
    <property type="entry name" value="adh_short"/>
    <property type="match status" value="1"/>
</dbReference>
<keyword evidence="5" id="KW-0521">NADP</keyword>
<dbReference type="AlphaFoldDB" id="A0AAJ0GER6"/>
<keyword evidence="4" id="KW-0256">Endoplasmic reticulum</keyword>
<evidence type="ECO:0000256" key="5">
    <source>
        <dbReference type="ARBA" id="ARBA00022857"/>
    </source>
</evidence>
<keyword evidence="15" id="KW-1185">Reference proteome</keyword>
<dbReference type="InterPro" id="IPR002347">
    <property type="entry name" value="SDR_fam"/>
</dbReference>
<evidence type="ECO:0000256" key="11">
    <source>
        <dbReference type="ARBA" id="ARBA00048930"/>
    </source>
</evidence>
<evidence type="ECO:0000256" key="1">
    <source>
        <dbReference type="ARBA" id="ARBA00004240"/>
    </source>
</evidence>
<dbReference type="GO" id="GO:0030148">
    <property type="term" value="P:sphingolipid biosynthetic process"/>
    <property type="evidence" value="ECO:0007669"/>
    <property type="project" value="InterPro"/>
</dbReference>
<dbReference type="SMART" id="SM00822">
    <property type="entry name" value="PKS_KR"/>
    <property type="match status" value="1"/>
</dbReference>
<name>A0AAJ0GER6_9PEZI</name>
<feature type="transmembrane region" description="Helical" evidence="12">
    <location>
        <begin position="6"/>
        <end position="28"/>
    </location>
</feature>
<dbReference type="SUPFAM" id="SSF51735">
    <property type="entry name" value="NAD(P)-binding Rossmann-fold domains"/>
    <property type="match status" value="1"/>
</dbReference>
<dbReference type="PRINTS" id="PR00081">
    <property type="entry name" value="GDHRDH"/>
</dbReference>
<gene>
    <name evidence="14" type="primary">TSC10</name>
    <name evidence="14" type="ORF">LTR09_002634</name>
</gene>
<accession>A0AAJ0GER6</accession>
<evidence type="ECO:0000259" key="13">
    <source>
        <dbReference type="SMART" id="SM00822"/>
    </source>
</evidence>
<evidence type="ECO:0000313" key="15">
    <source>
        <dbReference type="Proteomes" id="UP001271007"/>
    </source>
</evidence>
<dbReference type="GO" id="GO:0006666">
    <property type="term" value="P:3-keto-sphinganine metabolic process"/>
    <property type="evidence" value="ECO:0007669"/>
    <property type="project" value="InterPro"/>
</dbReference>
<keyword evidence="12" id="KW-1133">Transmembrane helix</keyword>
<evidence type="ECO:0000256" key="7">
    <source>
        <dbReference type="ARBA" id="ARBA00023002"/>
    </source>
</evidence>
<keyword evidence="8" id="KW-0443">Lipid metabolism</keyword>
<comment type="catalytic activity">
    <reaction evidence="11">
        <text>sphinganine + NADP(+) = 3-oxosphinganine + NADPH + H(+)</text>
        <dbReference type="Rhea" id="RHEA:22640"/>
        <dbReference type="ChEBI" id="CHEBI:15378"/>
        <dbReference type="ChEBI" id="CHEBI:57783"/>
        <dbReference type="ChEBI" id="CHEBI:57817"/>
        <dbReference type="ChEBI" id="CHEBI:58299"/>
        <dbReference type="ChEBI" id="CHEBI:58349"/>
        <dbReference type="EC" id="1.1.1.102"/>
    </reaction>
    <physiologicalReaction direction="right-to-left" evidence="11">
        <dbReference type="Rhea" id="RHEA:22642"/>
    </physiologicalReaction>
</comment>
<evidence type="ECO:0000256" key="2">
    <source>
        <dbReference type="ARBA" id="ARBA00004760"/>
    </source>
</evidence>
<dbReference type="InterPro" id="IPR057326">
    <property type="entry name" value="KR_dom"/>
</dbReference>
<feature type="domain" description="Ketoreductase" evidence="13">
    <location>
        <begin position="39"/>
        <end position="232"/>
    </location>
</feature>
<evidence type="ECO:0000313" key="14">
    <source>
        <dbReference type="EMBL" id="KAK3056128.1"/>
    </source>
</evidence>
<comment type="pathway">
    <text evidence="2">Lipid metabolism; sphingolipid metabolism.</text>
</comment>
<evidence type="ECO:0000256" key="6">
    <source>
        <dbReference type="ARBA" id="ARBA00022919"/>
    </source>
</evidence>
<evidence type="ECO:0000256" key="4">
    <source>
        <dbReference type="ARBA" id="ARBA00022824"/>
    </source>
</evidence>
<comment type="function">
    <text evidence="10">Catalyzes the reduction of 3'-oxosphinganine (3-ketodihydrosphingosine/KDS) to sphinganine (dihydrosphingosine/DHS), the second step of de novo sphingolipid biosynthesis.</text>
</comment>
<comment type="caution">
    <text evidence="14">The sequence shown here is derived from an EMBL/GenBank/DDBJ whole genome shotgun (WGS) entry which is preliminary data.</text>
</comment>
<keyword evidence="12" id="KW-0472">Membrane</keyword>
<comment type="pathway">
    <text evidence="3">Sphingolipid metabolism.</text>
</comment>
<dbReference type="Gene3D" id="3.40.50.720">
    <property type="entry name" value="NAD(P)-binding Rossmann-like Domain"/>
    <property type="match status" value="1"/>
</dbReference>
<dbReference type="GO" id="GO:0047560">
    <property type="term" value="F:3-dehydrosphinganine reductase activity"/>
    <property type="evidence" value="ECO:0007669"/>
    <property type="project" value="UniProtKB-EC"/>
</dbReference>
<sequence length="360" mass="38902">MAGIGIFWATISLVAFLLISTADMMGFFKPKNQFDVNGKTVVITGGSQGMGRGLAKLLAQKGANVVIVARDQKKLDAALEYISSAAKGSAKQRFHAISADVTKSEENIRIISEVTAWNNGNPPDVVWANAGSAHPELFIDTPVELLRSQMDINYFAAAFLGHATLRSWLKPTTVNQTEESAAAMPPRHFIITSSTVCYIGLAGYGPYAPAKSALRSLADILRSEVRVYNGYRSANPSKGPATDVEIHCVTPGTIFSPGLENENKTKPAVTFILEESDPRQSEDEVAAAAIKGLERGGYLITTQWLGALLRAGMMGGVPRNAAFKDTMLALVTPFIWLFMQADLEGKVLKWGEKNQVKLPQ</sequence>
<comment type="subcellular location">
    <subcellularLocation>
        <location evidence="1">Endoplasmic reticulum</location>
    </subcellularLocation>
</comment>
<dbReference type="Proteomes" id="UP001271007">
    <property type="component" value="Unassembled WGS sequence"/>
</dbReference>
<organism evidence="14 15">
    <name type="scientific">Extremus antarcticus</name>
    <dbReference type="NCBI Taxonomy" id="702011"/>
    <lineage>
        <taxon>Eukaryota</taxon>
        <taxon>Fungi</taxon>
        <taxon>Dikarya</taxon>
        <taxon>Ascomycota</taxon>
        <taxon>Pezizomycotina</taxon>
        <taxon>Dothideomycetes</taxon>
        <taxon>Dothideomycetidae</taxon>
        <taxon>Mycosphaerellales</taxon>
        <taxon>Extremaceae</taxon>
        <taxon>Extremus</taxon>
    </lineage>
</organism>
<proteinExistence type="predicted"/>
<dbReference type="PANTHER" id="PTHR43550">
    <property type="entry name" value="3-KETODIHYDROSPHINGOSINE REDUCTASE"/>
    <property type="match status" value="1"/>
</dbReference>
<dbReference type="EMBL" id="JAWDJX010000006">
    <property type="protein sequence ID" value="KAK3056128.1"/>
    <property type="molecule type" value="Genomic_DNA"/>
</dbReference>
<reference evidence="14" key="1">
    <citation type="submission" date="2023-04" db="EMBL/GenBank/DDBJ databases">
        <title>Black Yeasts Isolated from many extreme environments.</title>
        <authorList>
            <person name="Coleine C."/>
            <person name="Stajich J.E."/>
            <person name="Selbmann L."/>
        </authorList>
    </citation>
    <scope>NUCLEOTIDE SEQUENCE</scope>
    <source>
        <strain evidence="14">CCFEE 5312</strain>
    </source>
</reference>
<evidence type="ECO:0000256" key="3">
    <source>
        <dbReference type="ARBA" id="ARBA00004991"/>
    </source>
</evidence>
<keyword evidence="7" id="KW-0560">Oxidoreductase</keyword>
<dbReference type="InterPro" id="IPR036291">
    <property type="entry name" value="NAD(P)-bd_dom_sf"/>
</dbReference>
<dbReference type="InterPro" id="IPR045022">
    <property type="entry name" value="KDSR-like"/>
</dbReference>
<evidence type="ECO:0000256" key="8">
    <source>
        <dbReference type="ARBA" id="ARBA00023098"/>
    </source>
</evidence>
<evidence type="ECO:0000256" key="10">
    <source>
        <dbReference type="ARBA" id="ARBA00044737"/>
    </source>
</evidence>
<protein>
    <recommendedName>
        <fullName evidence="9">3-dehydrosphinganine reductase</fullName>
        <ecNumber evidence="9">1.1.1.102</ecNumber>
    </recommendedName>
</protein>
<dbReference type="EC" id="1.1.1.102" evidence="9"/>
<dbReference type="CDD" id="cd08939">
    <property type="entry name" value="KDSR-like_SDR_c"/>
    <property type="match status" value="1"/>
</dbReference>
<dbReference type="GO" id="GO:0005789">
    <property type="term" value="C:endoplasmic reticulum membrane"/>
    <property type="evidence" value="ECO:0007669"/>
    <property type="project" value="TreeGrafter"/>
</dbReference>
<keyword evidence="12" id="KW-0812">Transmembrane</keyword>
<dbReference type="PANTHER" id="PTHR43550:SF3">
    <property type="entry name" value="3-KETODIHYDROSPHINGOSINE REDUCTASE"/>
    <property type="match status" value="1"/>
</dbReference>
<evidence type="ECO:0000256" key="12">
    <source>
        <dbReference type="SAM" id="Phobius"/>
    </source>
</evidence>
<keyword evidence="6" id="KW-0746">Sphingolipid metabolism</keyword>